<evidence type="ECO:0000313" key="1">
    <source>
        <dbReference type="EMBL" id="CAF4332610.1"/>
    </source>
</evidence>
<name>A0A820K0L4_9BILA</name>
<sequence>IGGGVINSMLYNVDDGHRAAIFDRF</sequence>
<reference evidence="1" key="1">
    <citation type="submission" date="2021-02" db="EMBL/GenBank/DDBJ databases">
        <authorList>
            <person name="Nowell W R."/>
        </authorList>
    </citation>
    <scope>NUCLEOTIDE SEQUENCE</scope>
</reference>
<feature type="non-terminal residue" evidence="1">
    <location>
        <position position="1"/>
    </location>
</feature>
<evidence type="ECO:0000313" key="2">
    <source>
        <dbReference type="Proteomes" id="UP000663836"/>
    </source>
</evidence>
<accession>A0A820K0L4</accession>
<dbReference type="Proteomes" id="UP000663836">
    <property type="component" value="Unassembled WGS sequence"/>
</dbReference>
<organism evidence="1 2">
    <name type="scientific">Rotaria sordida</name>
    <dbReference type="NCBI Taxonomy" id="392033"/>
    <lineage>
        <taxon>Eukaryota</taxon>
        <taxon>Metazoa</taxon>
        <taxon>Spiralia</taxon>
        <taxon>Gnathifera</taxon>
        <taxon>Rotifera</taxon>
        <taxon>Eurotatoria</taxon>
        <taxon>Bdelloidea</taxon>
        <taxon>Philodinida</taxon>
        <taxon>Philodinidae</taxon>
        <taxon>Rotaria</taxon>
    </lineage>
</organism>
<protein>
    <submittedName>
        <fullName evidence="1">Uncharacterized protein</fullName>
    </submittedName>
</protein>
<gene>
    <name evidence="1" type="ORF">JBS370_LOCUS41364</name>
</gene>
<dbReference type="EMBL" id="CAJOBD010044963">
    <property type="protein sequence ID" value="CAF4332610.1"/>
    <property type="molecule type" value="Genomic_DNA"/>
</dbReference>
<dbReference type="AlphaFoldDB" id="A0A820K0L4"/>
<comment type="caution">
    <text evidence="1">The sequence shown here is derived from an EMBL/GenBank/DDBJ whole genome shotgun (WGS) entry which is preliminary data.</text>
</comment>
<proteinExistence type="predicted"/>